<dbReference type="AlphaFoldDB" id="A0A212JTI0"/>
<gene>
    <name evidence="2" type="ORF">KL86DYS1_30392</name>
</gene>
<accession>A0A212JTI0</accession>
<reference evidence="2" key="1">
    <citation type="submission" date="2016-04" db="EMBL/GenBank/DDBJ databases">
        <authorList>
            <person name="Evans L.H."/>
            <person name="Alamgir A."/>
            <person name="Owens N."/>
            <person name="Weber N.D."/>
            <person name="Virtaneva K."/>
            <person name="Barbian K."/>
            <person name="Babar A."/>
            <person name="Rosenke K."/>
        </authorList>
    </citation>
    <scope>NUCLEOTIDE SEQUENCE</scope>
    <source>
        <strain evidence="2">86-1</strain>
    </source>
</reference>
<name>A0A212JTI0_9BACT</name>
<evidence type="ECO:0000256" key="1">
    <source>
        <dbReference type="SAM" id="MobiDB-lite"/>
    </source>
</evidence>
<dbReference type="EMBL" id="FLUM01000003">
    <property type="protein sequence ID" value="SBW02743.1"/>
    <property type="molecule type" value="Genomic_DNA"/>
</dbReference>
<proteinExistence type="predicted"/>
<feature type="compositionally biased region" description="Polar residues" evidence="1">
    <location>
        <begin position="25"/>
        <end position="43"/>
    </location>
</feature>
<feature type="region of interest" description="Disordered" evidence="1">
    <location>
        <begin position="16"/>
        <end position="43"/>
    </location>
</feature>
<organism evidence="2">
    <name type="scientific">uncultured Dysgonomonas sp</name>
    <dbReference type="NCBI Taxonomy" id="206096"/>
    <lineage>
        <taxon>Bacteria</taxon>
        <taxon>Pseudomonadati</taxon>
        <taxon>Bacteroidota</taxon>
        <taxon>Bacteroidia</taxon>
        <taxon>Bacteroidales</taxon>
        <taxon>Dysgonomonadaceae</taxon>
        <taxon>Dysgonomonas</taxon>
        <taxon>environmental samples</taxon>
    </lineage>
</organism>
<evidence type="ECO:0000313" key="2">
    <source>
        <dbReference type="EMBL" id="SBW02743.1"/>
    </source>
</evidence>
<protein>
    <submittedName>
        <fullName evidence="2">Uncharacterized protein</fullName>
    </submittedName>
</protein>
<sequence length="43" mass="4813">MDSFLAPPIVGSPWLKISRKDSKTQKGNSSPKSNKGYTFSTYY</sequence>